<comment type="caution">
    <text evidence="1">The sequence shown here is derived from an EMBL/GenBank/DDBJ whole genome shotgun (WGS) entry which is preliminary data.</text>
</comment>
<dbReference type="RefSeq" id="WP_227181081.1">
    <property type="nucleotide sequence ID" value="NZ_JAJBZT010000006.1"/>
</dbReference>
<keyword evidence="2" id="KW-1185">Reference proteome</keyword>
<accession>A0ABS8D7T3</accession>
<protein>
    <submittedName>
        <fullName evidence="1">Uncharacterized protein</fullName>
    </submittedName>
</protein>
<gene>
    <name evidence="1" type="ORF">LIN78_12010</name>
</gene>
<proteinExistence type="predicted"/>
<dbReference type="Proteomes" id="UP001165395">
    <property type="component" value="Unassembled WGS sequence"/>
</dbReference>
<evidence type="ECO:0000313" key="2">
    <source>
        <dbReference type="Proteomes" id="UP001165395"/>
    </source>
</evidence>
<dbReference type="EMBL" id="JAJBZT010000006">
    <property type="protein sequence ID" value="MCB6184269.1"/>
    <property type="molecule type" value="Genomic_DNA"/>
</dbReference>
<reference evidence="1" key="1">
    <citation type="submission" date="2021-10" db="EMBL/GenBank/DDBJ databases">
        <title>The complete genome sequence of Leeia sp. TBRC 13508.</title>
        <authorList>
            <person name="Charoenyingcharoen P."/>
            <person name="Yukphan P."/>
        </authorList>
    </citation>
    <scope>NUCLEOTIDE SEQUENCE</scope>
    <source>
        <strain evidence="1">TBRC 13508</strain>
    </source>
</reference>
<name>A0ABS8D7T3_9NEIS</name>
<evidence type="ECO:0000313" key="1">
    <source>
        <dbReference type="EMBL" id="MCB6184269.1"/>
    </source>
</evidence>
<sequence length="108" mass="11906">MHEVYVYDLVSKSEKSDVLHGLLRNCSGAKEMRARLQRMADCRFADPVKARAFADGLYEEAMAIRKANQSAVNDPNVDLNASSAVDEVVSYGGTRMSGINRILGRRVA</sequence>
<organism evidence="1 2">
    <name type="scientific">Leeia speluncae</name>
    <dbReference type="NCBI Taxonomy" id="2884804"/>
    <lineage>
        <taxon>Bacteria</taxon>
        <taxon>Pseudomonadati</taxon>
        <taxon>Pseudomonadota</taxon>
        <taxon>Betaproteobacteria</taxon>
        <taxon>Neisseriales</taxon>
        <taxon>Leeiaceae</taxon>
        <taxon>Leeia</taxon>
    </lineage>
</organism>